<keyword evidence="9" id="KW-1185">Reference proteome</keyword>
<dbReference type="KEGG" id="drm:Dred_0516"/>
<accession>A4J1V8</accession>
<dbReference type="AlphaFoldDB" id="A4J1V8"/>
<evidence type="ECO:0000256" key="5">
    <source>
        <dbReference type="ARBA" id="ARBA00023004"/>
    </source>
</evidence>
<proteinExistence type="predicted"/>
<dbReference type="EMBL" id="CP000612">
    <property type="protein sequence ID" value="ABO49061.1"/>
    <property type="molecule type" value="Genomic_DNA"/>
</dbReference>
<dbReference type="Pfam" id="PF13186">
    <property type="entry name" value="SPASM"/>
    <property type="match status" value="1"/>
</dbReference>
<dbReference type="InterPro" id="IPR058240">
    <property type="entry name" value="rSAM_sf"/>
</dbReference>
<keyword evidence="6" id="KW-0411">Iron-sulfur</keyword>
<dbReference type="HOGENOM" id="CLU_862727_0_0_9"/>
<organism evidence="8 9">
    <name type="scientific">Desulforamulus reducens (strain ATCC BAA-1160 / DSM 100696 / MI-1)</name>
    <name type="common">Desulfotomaculum reducens</name>
    <dbReference type="NCBI Taxonomy" id="349161"/>
    <lineage>
        <taxon>Bacteria</taxon>
        <taxon>Bacillati</taxon>
        <taxon>Bacillota</taxon>
        <taxon>Clostridia</taxon>
        <taxon>Eubacteriales</taxon>
        <taxon>Peptococcaceae</taxon>
        <taxon>Desulforamulus</taxon>
    </lineage>
</organism>
<dbReference type="InterPro" id="IPR006638">
    <property type="entry name" value="Elp3/MiaA/NifB-like_rSAM"/>
</dbReference>
<evidence type="ECO:0000256" key="3">
    <source>
        <dbReference type="ARBA" id="ARBA00022691"/>
    </source>
</evidence>
<reference evidence="8 9" key="1">
    <citation type="submission" date="2007-03" db="EMBL/GenBank/DDBJ databases">
        <title>Complete sequence of Desulfotomaculum reducens MI-1.</title>
        <authorList>
            <consortium name="US DOE Joint Genome Institute"/>
            <person name="Copeland A."/>
            <person name="Lucas S."/>
            <person name="Lapidus A."/>
            <person name="Barry K."/>
            <person name="Detter J.C."/>
            <person name="Glavina del Rio T."/>
            <person name="Hammon N."/>
            <person name="Israni S."/>
            <person name="Dalin E."/>
            <person name="Tice H."/>
            <person name="Pitluck S."/>
            <person name="Sims D."/>
            <person name="Brettin T."/>
            <person name="Bruce D."/>
            <person name="Han C."/>
            <person name="Tapia R."/>
            <person name="Schmutz J."/>
            <person name="Larimer F."/>
            <person name="Land M."/>
            <person name="Hauser L."/>
            <person name="Kyrpides N."/>
            <person name="Kim E."/>
            <person name="Tebo B.M."/>
            <person name="Richardson P."/>
        </authorList>
    </citation>
    <scope>NUCLEOTIDE SEQUENCE [LARGE SCALE GENOMIC DNA]</scope>
    <source>
        <strain evidence="8 9">MI-1</strain>
    </source>
</reference>
<dbReference type="SMART" id="SM00729">
    <property type="entry name" value="Elp3"/>
    <property type="match status" value="1"/>
</dbReference>
<keyword evidence="5" id="KW-0408">Iron</keyword>
<evidence type="ECO:0000256" key="4">
    <source>
        <dbReference type="ARBA" id="ARBA00022723"/>
    </source>
</evidence>
<dbReference type="NCBIfam" id="TIGR04085">
    <property type="entry name" value="rSAM_more_4Fe4S"/>
    <property type="match status" value="1"/>
</dbReference>
<dbReference type="PROSITE" id="PS51918">
    <property type="entry name" value="RADICAL_SAM"/>
    <property type="match status" value="1"/>
</dbReference>
<evidence type="ECO:0000313" key="8">
    <source>
        <dbReference type="EMBL" id="ABO49061.1"/>
    </source>
</evidence>
<dbReference type="CDD" id="cd01335">
    <property type="entry name" value="Radical_SAM"/>
    <property type="match status" value="1"/>
</dbReference>
<dbReference type="InterPro" id="IPR050377">
    <property type="entry name" value="Radical_SAM_PqqE_MftC-like"/>
</dbReference>
<name>A4J1V8_DESRM</name>
<protein>
    <submittedName>
        <fullName evidence="8">Radical SAM domain protein</fullName>
    </submittedName>
</protein>
<feature type="domain" description="Radical SAM core" evidence="7">
    <location>
        <begin position="4"/>
        <end position="223"/>
    </location>
</feature>
<evidence type="ECO:0000256" key="6">
    <source>
        <dbReference type="ARBA" id="ARBA00023014"/>
    </source>
</evidence>
<dbReference type="InterPro" id="IPR007197">
    <property type="entry name" value="rSAM"/>
</dbReference>
<dbReference type="Gene3D" id="3.20.20.70">
    <property type="entry name" value="Aldolase class I"/>
    <property type="match status" value="1"/>
</dbReference>
<dbReference type="STRING" id="349161.Dred_0516"/>
<dbReference type="InterPro" id="IPR023885">
    <property type="entry name" value="4Fe4S-binding_SPASM_dom"/>
</dbReference>
<dbReference type="SFLD" id="SFLDG01386">
    <property type="entry name" value="main_SPASM_domain-containing"/>
    <property type="match status" value="1"/>
</dbReference>
<keyword evidence="2" id="KW-0004">4Fe-4S</keyword>
<dbReference type="GO" id="GO:0046872">
    <property type="term" value="F:metal ion binding"/>
    <property type="evidence" value="ECO:0007669"/>
    <property type="project" value="UniProtKB-KW"/>
</dbReference>
<evidence type="ECO:0000256" key="1">
    <source>
        <dbReference type="ARBA" id="ARBA00001966"/>
    </source>
</evidence>
<dbReference type="InterPro" id="IPR013785">
    <property type="entry name" value="Aldolase_TIM"/>
</dbReference>
<gene>
    <name evidence="8" type="ordered locus">Dred_0516</name>
</gene>
<dbReference type="SUPFAM" id="SSF102114">
    <property type="entry name" value="Radical SAM enzymes"/>
    <property type="match status" value="1"/>
</dbReference>
<dbReference type="GO" id="GO:0003824">
    <property type="term" value="F:catalytic activity"/>
    <property type="evidence" value="ECO:0007669"/>
    <property type="project" value="InterPro"/>
</dbReference>
<comment type="cofactor">
    <cofactor evidence="1">
        <name>[4Fe-4S] cluster</name>
        <dbReference type="ChEBI" id="CHEBI:49883"/>
    </cofactor>
</comment>
<dbReference type="PANTHER" id="PTHR11228:SF7">
    <property type="entry name" value="PQQA PEPTIDE CYCLASE"/>
    <property type="match status" value="1"/>
</dbReference>
<dbReference type="RefSeq" id="WP_011876898.1">
    <property type="nucleotide sequence ID" value="NC_009253.1"/>
</dbReference>
<dbReference type="SFLD" id="SFLDS00029">
    <property type="entry name" value="Radical_SAM"/>
    <property type="match status" value="1"/>
</dbReference>
<dbReference type="InterPro" id="IPR017200">
    <property type="entry name" value="PqqE-like"/>
</dbReference>
<dbReference type="eggNOG" id="COG0535">
    <property type="taxonomic scope" value="Bacteria"/>
</dbReference>
<evidence type="ECO:0000259" key="7">
    <source>
        <dbReference type="PROSITE" id="PS51918"/>
    </source>
</evidence>
<dbReference type="PIRSF" id="PIRSF037420">
    <property type="entry name" value="PQQ_syn_pqqE"/>
    <property type="match status" value="1"/>
</dbReference>
<dbReference type="SFLD" id="SFLDG01067">
    <property type="entry name" value="SPASM/twitch_domain_containing"/>
    <property type="match status" value="1"/>
</dbReference>
<keyword evidence="4" id="KW-0479">Metal-binding</keyword>
<keyword evidence="3" id="KW-0949">S-adenosyl-L-methionine</keyword>
<evidence type="ECO:0000256" key="2">
    <source>
        <dbReference type="ARBA" id="ARBA00022485"/>
    </source>
</evidence>
<dbReference type="Pfam" id="PF04055">
    <property type="entry name" value="Radical_SAM"/>
    <property type="match status" value="1"/>
</dbReference>
<dbReference type="OrthoDB" id="7021155at2"/>
<dbReference type="PANTHER" id="PTHR11228">
    <property type="entry name" value="RADICAL SAM DOMAIN PROTEIN"/>
    <property type="match status" value="1"/>
</dbReference>
<dbReference type="Proteomes" id="UP000001556">
    <property type="component" value="Chromosome"/>
</dbReference>
<sequence>MNESSKLENLFVEITNKCALKCRHCSSEASPSGQEHISINQLVALIDQAYQMGLKSFTISGGEPFLHPDIKELLKYLKKKDISTCIYTSGVIQEGNDLIPFPDRLVDFLRNGLVHNLIFSIQGADSLTHDNITGISGSQIITLESIAKVKKNLLPFEIHFVPMKLNYLEIPQVINLAEQLGANQVSLLRLVPQGRCLDSKEYLLLDRKTAEEFESYVKELTAQPQGISIRLGTPFNCVTESEKVCSASLNKLLISASGEVFPCEAFKFLKGLRNNIHNTELRMIWKNDILLNHLRNISLKDIKVCGDCPSIESCRGGCPGQRMLYNGDIAEGPEPYCKYILAT</sequence>
<evidence type="ECO:0000313" key="9">
    <source>
        <dbReference type="Proteomes" id="UP000001556"/>
    </source>
</evidence>
<dbReference type="GO" id="GO:0051539">
    <property type="term" value="F:4 iron, 4 sulfur cluster binding"/>
    <property type="evidence" value="ECO:0007669"/>
    <property type="project" value="UniProtKB-KW"/>
</dbReference>